<evidence type="ECO:0000313" key="2">
    <source>
        <dbReference type="EMBL" id="GMH83295.1"/>
    </source>
</evidence>
<proteinExistence type="predicted"/>
<gene>
    <name evidence="2" type="ORF">TL16_g09549</name>
</gene>
<evidence type="ECO:0000259" key="1">
    <source>
        <dbReference type="Pfam" id="PF13234"/>
    </source>
</evidence>
<dbReference type="Proteomes" id="UP001162640">
    <property type="component" value="Unassembled WGS sequence"/>
</dbReference>
<sequence>MPMLDPINDMKIKSSEFEKSLEKVEKLTKELQQHAISKLASEERSIRLEAYETKSTLLESGRLMRKQSKVRIKTTSIVVFAISTTTSMASGSEDRSDGFCADFSSLLARAFLRENKNYIGA</sequence>
<dbReference type="InterPro" id="IPR025696">
    <property type="entry name" value="Beta-barrel_MTR4"/>
</dbReference>
<evidence type="ECO:0000313" key="3">
    <source>
        <dbReference type="Proteomes" id="UP001162640"/>
    </source>
</evidence>
<feature type="domain" description="Exosome RNA helicase MTR4-like beta-barrel" evidence="1">
    <location>
        <begin position="1"/>
        <end position="67"/>
    </location>
</feature>
<accession>A0A9W7B8A6</accession>
<organism evidence="2 3">
    <name type="scientific">Triparma laevis f. inornata</name>
    <dbReference type="NCBI Taxonomy" id="1714386"/>
    <lineage>
        <taxon>Eukaryota</taxon>
        <taxon>Sar</taxon>
        <taxon>Stramenopiles</taxon>
        <taxon>Ochrophyta</taxon>
        <taxon>Bolidophyceae</taxon>
        <taxon>Parmales</taxon>
        <taxon>Triparmaceae</taxon>
        <taxon>Triparma</taxon>
    </lineage>
</organism>
<dbReference type="EMBL" id="BLQM01000326">
    <property type="protein sequence ID" value="GMH83295.1"/>
    <property type="molecule type" value="Genomic_DNA"/>
</dbReference>
<dbReference type="Pfam" id="PF13234">
    <property type="entry name" value="MTR4_beta-barrel"/>
    <property type="match status" value="1"/>
</dbReference>
<comment type="caution">
    <text evidence="2">The sequence shown here is derived from an EMBL/GenBank/DDBJ whole genome shotgun (WGS) entry which is preliminary data.</text>
</comment>
<name>A0A9W7B8A6_9STRA</name>
<protein>
    <recommendedName>
        <fullName evidence="1">Exosome RNA helicase MTR4-like beta-barrel domain-containing protein</fullName>
    </recommendedName>
</protein>
<dbReference type="Gene3D" id="1.20.1500.20">
    <property type="match status" value="1"/>
</dbReference>
<dbReference type="AlphaFoldDB" id="A0A9W7B8A6"/>
<reference evidence="3" key="1">
    <citation type="journal article" date="2023" name="Commun. Biol.">
        <title>Genome analysis of Parmales, the sister group of diatoms, reveals the evolutionary specialization of diatoms from phago-mixotrophs to photoautotrophs.</title>
        <authorList>
            <person name="Ban H."/>
            <person name="Sato S."/>
            <person name="Yoshikawa S."/>
            <person name="Yamada K."/>
            <person name="Nakamura Y."/>
            <person name="Ichinomiya M."/>
            <person name="Sato N."/>
            <person name="Blanc-Mathieu R."/>
            <person name="Endo H."/>
            <person name="Kuwata A."/>
            <person name="Ogata H."/>
        </authorList>
    </citation>
    <scope>NUCLEOTIDE SEQUENCE [LARGE SCALE GENOMIC DNA]</scope>
</reference>